<dbReference type="OrthoDB" id="285536at2759"/>
<dbReference type="InParanoid" id="A0A078APU8"/>
<organism evidence="3 4">
    <name type="scientific">Stylonychia lemnae</name>
    <name type="common">Ciliate</name>
    <dbReference type="NCBI Taxonomy" id="5949"/>
    <lineage>
        <taxon>Eukaryota</taxon>
        <taxon>Sar</taxon>
        <taxon>Alveolata</taxon>
        <taxon>Ciliophora</taxon>
        <taxon>Intramacronucleata</taxon>
        <taxon>Spirotrichea</taxon>
        <taxon>Stichotrichia</taxon>
        <taxon>Sporadotrichida</taxon>
        <taxon>Oxytrichidae</taxon>
        <taxon>Stylonychinae</taxon>
        <taxon>Stylonychia</taxon>
    </lineage>
</organism>
<keyword evidence="1" id="KW-0106">Calcium</keyword>
<dbReference type="Gene3D" id="1.10.238.10">
    <property type="entry name" value="EF-hand"/>
    <property type="match status" value="1"/>
</dbReference>
<reference evidence="3 4" key="1">
    <citation type="submission" date="2014-06" db="EMBL/GenBank/DDBJ databases">
        <authorList>
            <person name="Swart Estienne"/>
        </authorList>
    </citation>
    <scope>NUCLEOTIDE SEQUENCE [LARGE SCALE GENOMIC DNA]</scope>
    <source>
        <strain evidence="3 4">130c</strain>
    </source>
</reference>
<evidence type="ECO:0000259" key="2">
    <source>
        <dbReference type="PROSITE" id="PS50222"/>
    </source>
</evidence>
<feature type="domain" description="EF-hand" evidence="2">
    <location>
        <begin position="314"/>
        <end position="349"/>
    </location>
</feature>
<evidence type="ECO:0000256" key="1">
    <source>
        <dbReference type="ARBA" id="ARBA00022837"/>
    </source>
</evidence>
<gene>
    <name evidence="3" type="primary">Contig16045.g17095</name>
    <name evidence="3" type="ORF">STYLEM_13246</name>
</gene>
<dbReference type="SUPFAM" id="SSF47473">
    <property type="entry name" value="EF-hand"/>
    <property type="match status" value="1"/>
</dbReference>
<evidence type="ECO:0000313" key="3">
    <source>
        <dbReference type="EMBL" id="CDW84189.1"/>
    </source>
</evidence>
<protein>
    <submittedName>
        <fullName evidence="3">Leucine rich repeat family protein</fullName>
    </submittedName>
</protein>
<sequence>MIRRRVFHLSISKSTEIYSRKSLREGQSSSFVQASEPFLKQIKSPNSNNNNSKFLSFEGEAHQMHFKKVDTTNRNKKLLLNIQKMRDSYFLQYNQQDESKNTLASSKDIMTQSSQMTPQSRNAPIQNFNSMNQHNESVFQRSPSPRVKLESQNQNTYQNFQSSMRNSNIFNQTQFSISSPYKSNETQQKFQQLSFRTRNIQNNDLNKSTELHYQSLADRKLKIIEDNVNNFSQSRRRTALKQSQHNYQKKKFLIEPTGIDMNTLKKDGFPQLIFENEAVVTKLFRNIEKDLDIKTHRLSFESFMSVVCSFRISNIEEKIERFFKLIDEDGNGFLSYDEIYNLCNRSFANIQDSPKRRQSRRLNKKEEKDDFFLKLSEYFTQYIFKSVNLNMDQEISIDGMKKIVSQNKDGADLLEMFCGEDNVKLCI</sequence>
<dbReference type="GO" id="GO:0005509">
    <property type="term" value="F:calcium ion binding"/>
    <property type="evidence" value="ECO:0007669"/>
    <property type="project" value="InterPro"/>
</dbReference>
<dbReference type="InterPro" id="IPR011992">
    <property type="entry name" value="EF-hand-dom_pair"/>
</dbReference>
<keyword evidence="4" id="KW-1185">Reference proteome</keyword>
<name>A0A078APU8_STYLE</name>
<dbReference type="PROSITE" id="PS00018">
    <property type="entry name" value="EF_HAND_1"/>
    <property type="match status" value="1"/>
</dbReference>
<dbReference type="Proteomes" id="UP000039865">
    <property type="component" value="Unassembled WGS sequence"/>
</dbReference>
<accession>A0A078APU8</accession>
<dbReference type="AlphaFoldDB" id="A0A078APU8"/>
<dbReference type="EMBL" id="CCKQ01012559">
    <property type="protein sequence ID" value="CDW84189.1"/>
    <property type="molecule type" value="Genomic_DNA"/>
</dbReference>
<dbReference type="PROSITE" id="PS50222">
    <property type="entry name" value="EF_HAND_2"/>
    <property type="match status" value="1"/>
</dbReference>
<proteinExistence type="predicted"/>
<dbReference type="InterPro" id="IPR002048">
    <property type="entry name" value="EF_hand_dom"/>
</dbReference>
<dbReference type="InterPro" id="IPR018247">
    <property type="entry name" value="EF_Hand_1_Ca_BS"/>
</dbReference>
<evidence type="ECO:0000313" key="4">
    <source>
        <dbReference type="Proteomes" id="UP000039865"/>
    </source>
</evidence>